<name>A0AAJ2NR67_ALKPS</name>
<organism evidence="1 2">
    <name type="scientific">Alkalihalophilus pseudofirmus</name>
    <name type="common">Bacillus pseudofirmus</name>
    <dbReference type="NCBI Taxonomy" id="79885"/>
    <lineage>
        <taxon>Bacteria</taxon>
        <taxon>Bacillati</taxon>
        <taxon>Bacillota</taxon>
        <taxon>Bacilli</taxon>
        <taxon>Bacillales</taxon>
        <taxon>Bacillaceae</taxon>
        <taxon>Alkalihalophilus</taxon>
    </lineage>
</organism>
<accession>A0AAJ2NR67</accession>
<dbReference type="Pfam" id="PF26301">
    <property type="entry name" value="spore_CmpA"/>
    <property type="match status" value="1"/>
</dbReference>
<sequence length="42" mass="5364">MPTWLRTQLQKAFKEQNRHQIKILNQCWFYYQRKEQMNKHLG</sequence>
<proteinExistence type="predicted"/>
<dbReference type="RefSeq" id="WP_012957266.1">
    <property type="nucleotide sequence ID" value="NZ_CP117835.1"/>
</dbReference>
<evidence type="ECO:0000313" key="1">
    <source>
        <dbReference type="EMBL" id="MDV2887125.1"/>
    </source>
</evidence>
<dbReference type="InterPro" id="IPR047764">
    <property type="entry name" value="CmpA"/>
</dbReference>
<dbReference type="Proteomes" id="UP001285636">
    <property type="component" value="Unassembled WGS sequence"/>
</dbReference>
<dbReference type="NCBIfam" id="NF033225">
    <property type="entry name" value="spore_CmpA"/>
    <property type="match status" value="1"/>
</dbReference>
<protein>
    <submittedName>
        <fullName evidence="1">Cortex morphogenetic protein CmpA</fullName>
    </submittedName>
</protein>
<gene>
    <name evidence="1" type="primary">cmpA</name>
    <name evidence="1" type="ORF">RYX45_18215</name>
</gene>
<dbReference type="EMBL" id="JAWJAY010000007">
    <property type="protein sequence ID" value="MDV2887125.1"/>
    <property type="molecule type" value="Genomic_DNA"/>
</dbReference>
<comment type="caution">
    <text evidence="1">The sequence shown here is derived from an EMBL/GenBank/DDBJ whole genome shotgun (WGS) entry which is preliminary data.</text>
</comment>
<reference evidence="1" key="1">
    <citation type="submission" date="2023-10" db="EMBL/GenBank/DDBJ databases">
        <title>Screening of Alkalihalophilus pseudofirmusBZ-TG-HK211 and Its Alleviation of Salt Stress on Rapeseed Growth.</title>
        <authorList>
            <person name="Zhao B."/>
            <person name="Guo T."/>
        </authorList>
    </citation>
    <scope>NUCLEOTIDE SEQUENCE</scope>
    <source>
        <strain evidence="1">BZ-TG-HK211</strain>
    </source>
</reference>
<dbReference type="AlphaFoldDB" id="A0AAJ2NR67"/>
<evidence type="ECO:0000313" key="2">
    <source>
        <dbReference type="Proteomes" id="UP001285636"/>
    </source>
</evidence>